<sequence>MRFAFVLVNDRTPFRQAWCMQCCEPISGSYLREMATRLPYCDYQCYALFCEALAEDRVRVAS</sequence>
<protein>
    <submittedName>
        <fullName evidence="1">Uncharacterized protein</fullName>
    </submittedName>
</protein>
<evidence type="ECO:0000313" key="2">
    <source>
        <dbReference type="Proteomes" id="UP000051936"/>
    </source>
</evidence>
<dbReference type="RefSeq" id="WP_057755864.1">
    <property type="nucleotide sequence ID" value="NZ_LJYG01000108.1"/>
</dbReference>
<dbReference type="OrthoDB" id="8244157at2"/>
<reference evidence="1 2" key="1">
    <citation type="submission" date="2015-09" db="EMBL/GenBank/DDBJ databases">
        <title>Draft Genome Sequence of Bradyrhizobium manausense Strain BR 3351T, a Novel Symbiotic Nitrogen-Fixing Alphaproteobacterium Isolated from Brazilian Amazon Rain Forest.</title>
        <authorList>
            <person name="De Araujo J.L."/>
            <person name="Zilli J.E."/>
        </authorList>
    </citation>
    <scope>NUCLEOTIDE SEQUENCE [LARGE SCALE GENOMIC DNA]</scope>
    <source>
        <strain evidence="1 2">BR3351</strain>
    </source>
</reference>
<evidence type="ECO:0000313" key="1">
    <source>
        <dbReference type="EMBL" id="KRQ03455.1"/>
    </source>
</evidence>
<comment type="caution">
    <text evidence="1">The sequence shown here is derived from an EMBL/GenBank/DDBJ whole genome shotgun (WGS) entry which is preliminary data.</text>
</comment>
<dbReference type="STRING" id="989370.AOQ71_32620"/>
<accession>A0A0R3DA94</accession>
<gene>
    <name evidence="1" type="ORF">AOQ71_32620</name>
</gene>
<keyword evidence="2" id="KW-1185">Reference proteome</keyword>
<dbReference type="AlphaFoldDB" id="A0A0R3DA94"/>
<organism evidence="1 2">
    <name type="scientific">Bradyrhizobium manausense</name>
    <dbReference type="NCBI Taxonomy" id="989370"/>
    <lineage>
        <taxon>Bacteria</taxon>
        <taxon>Pseudomonadati</taxon>
        <taxon>Pseudomonadota</taxon>
        <taxon>Alphaproteobacteria</taxon>
        <taxon>Hyphomicrobiales</taxon>
        <taxon>Nitrobacteraceae</taxon>
        <taxon>Bradyrhizobium</taxon>
    </lineage>
</organism>
<dbReference type="Proteomes" id="UP000051936">
    <property type="component" value="Unassembled WGS sequence"/>
</dbReference>
<name>A0A0R3DA94_9BRAD</name>
<proteinExistence type="predicted"/>
<dbReference type="EMBL" id="LJYG01000108">
    <property type="protein sequence ID" value="KRQ03455.1"/>
    <property type="molecule type" value="Genomic_DNA"/>
</dbReference>